<proteinExistence type="predicted"/>
<keyword evidence="4" id="KW-1185">Reference proteome</keyword>
<organism evidence="3 4">
    <name type="scientific">Janthinobacterium fluminis</name>
    <dbReference type="NCBI Taxonomy" id="2987524"/>
    <lineage>
        <taxon>Bacteria</taxon>
        <taxon>Pseudomonadati</taxon>
        <taxon>Pseudomonadota</taxon>
        <taxon>Betaproteobacteria</taxon>
        <taxon>Burkholderiales</taxon>
        <taxon>Oxalobacteraceae</taxon>
        <taxon>Janthinobacterium</taxon>
    </lineage>
</organism>
<protein>
    <submittedName>
        <fullName evidence="3">Uncharacterized protein</fullName>
    </submittedName>
</protein>
<sequence>MNKFFAYAVVIALVATVSNWARMFDGSGGSGSGSSWSSRTGGGGGSYGGGSGGGGHK</sequence>
<feature type="chain" id="PRO_5046862427" evidence="2">
    <location>
        <begin position="24"/>
        <end position="57"/>
    </location>
</feature>
<accession>A0ABT5K011</accession>
<feature type="signal peptide" evidence="2">
    <location>
        <begin position="1"/>
        <end position="23"/>
    </location>
</feature>
<feature type="compositionally biased region" description="Gly residues" evidence="1">
    <location>
        <begin position="40"/>
        <end position="57"/>
    </location>
</feature>
<dbReference type="RefSeq" id="WP_273670470.1">
    <property type="nucleotide sequence ID" value="NZ_JAQQXR010000003.1"/>
</dbReference>
<name>A0ABT5K011_9BURK</name>
<evidence type="ECO:0000256" key="1">
    <source>
        <dbReference type="SAM" id="MobiDB-lite"/>
    </source>
</evidence>
<evidence type="ECO:0000256" key="2">
    <source>
        <dbReference type="SAM" id="SignalP"/>
    </source>
</evidence>
<reference evidence="3 4" key="1">
    <citation type="submission" date="2022-10" db="EMBL/GenBank/DDBJ databases">
        <title>Janthinobacterium sp. hw3 Genome sequencing.</title>
        <authorList>
            <person name="Park S."/>
        </authorList>
    </citation>
    <scope>NUCLEOTIDE SEQUENCE [LARGE SCALE GENOMIC DNA]</scope>
    <source>
        <strain evidence="4">hw3</strain>
    </source>
</reference>
<comment type="caution">
    <text evidence="3">The sequence shown here is derived from an EMBL/GenBank/DDBJ whole genome shotgun (WGS) entry which is preliminary data.</text>
</comment>
<evidence type="ECO:0000313" key="4">
    <source>
        <dbReference type="Proteomes" id="UP001221208"/>
    </source>
</evidence>
<gene>
    <name evidence="3" type="ORF">OIK44_09370</name>
</gene>
<evidence type="ECO:0000313" key="3">
    <source>
        <dbReference type="EMBL" id="MDC8757795.1"/>
    </source>
</evidence>
<dbReference type="Proteomes" id="UP001221208">
    <property type="component" value="Unassembled WGS sequence"/>
</dbReference>
<dbReference type="EMBL" id="JAQQXR010000003">
    <property type="protein sequence ID" value="MDC8757795.1"/>
    <property type="molecule type" value="Genomic_DNA"/>
</dbReference>
<keyword evidence="2" id="KW-0732">Signal</keyword>
<feature type="region of interest" description="Disordered" evidence="1">
    <location>
        <begin position="27"/>
        <end position="57"/>
    </location>
</feature>